<sequence>MSDDHTPIIARLASAQVAAHQEDDSPSIAAADARQAEPRDHCKSPTCTSFCGEAAGTPLRRQLAQPCATSTSPRDVVAEDAAPPAELPTLVAGSSPASTATSTPAAFGGSGDGILQNGGGAANASSGGSTGSLLSKSKAAKRHHKNASTPHANRCIGATGSSSDCRSISERCKAARTLAAELMSALMERPPEATEIAQYRASMEAATLLTLSTSPAVAESQPTGGSTMRPKKPAHHDASVTSRLMGKGSPTTLTHSFLEAVLNGRAKTTRALAPGTPLVHTDTTSGTTVSLSGVASPTASPGNGARADQRSASSGAATASKATERTSAQPSAPKPLGLVPTDTGTIPQLLSLLREIALSCASLDTLDKVAGGSASFLRGTDAAPFHTKPLGAASAPVTAAVARGAGTGGGSATSGGRSAAPPTAIATAHPSHDPDITEEERWHRVCAHFEVLRGLVLNEHELTRALDEVLGVEWRGVSTPPDLHAYEEGTAVAPSASPAVSADGLHNPPAATLLGAPVAAAARSIVPVTPAPADHETPPAPSFTAGCVPGGAGTPRTSTAAASSAVTPMPITTSSHTGTNATGVIGVKSAASPGTTLSYSARPSQSRTPPSVQKPRSASFFSAAPIPVAHSPAATANDAASSSMKQLSESSSTYSPSQHVAMMLDRGTTPPPASRTQDEGEAGLANFPSTPLSEAAAPYQPSASLMNTSPHGGNASTSNSAPFHLETREEMLRRRSAAPNAFYASVSHRGTTHFVGGPPSAATTPRTFMSSSLAPGMPPFSLNGGAGGARSVPVSPLMSYSSPFGALPCPYDYLLVLDFEATCEEHPPPNYLYEIIEFPVVVVDARLQRVVAEFHRFVRPRYKRELSPFCQKLTGMRQEDVDTAASLEEVIRQFERWLSHTLPPHARCMFVTDGPMDLREFMYYHSVSRQGIRFPSLFYQFIDVKQTFACFFRCSQGKIKAMLEVLHLPFEGRLHSGLDDARNIASIVIGLLHYGCSFCEVPLNRLPFNGLLLTGANSVSGSAPLLLPPSTAPAASCHTRSSEASPTAISAPYSVNEDDHSR</sequence>
<feature type="region of interest" description="Disordered" evidence="4">
    <location>
        <begin position="87"/>
        <end position="161"/>
    </location>
</feature>
<dbReference type="InterPro" id="IPR036397">
    <property type="entry name" value="RNaseH_sf"/>
</dbReference>
<organism evidence="6 7">
    <name type="scientific">Leishmania donovani</name>
    <dbReference type="NCBI Taxonomy" id="5661"/>
    <lineage>
        <taxon>Eukaryota</taxon>
        <taxon>Discoba</taxon>
        <taxon>Euglenozoa</taxon>
        <taxon>Kinetoplastea</taxon>
        <taxon>Metakinetoplastina</taxon>
        <taxon>Trypanosomatida</taxon>
        <taxon>Trypanosomatidae</taxon>
        <taxon>Leishmaniinae</taxon>
        <taxon>Leishmania</taxon>
    </lineage>
</organism>
<dbReference type="SUPFAM" id="SSF53098">
    <property type="entry name" value="Ribonuclease H-like"/>
    <property type="match status" value="1"/>
</dbReference>
<evidence type="ECO:0000313" key="6">
    <source>
        <dbReference type="EMBL" id="TPP52689.1"/>
    </source>
</evidence>
<evidence type="ECO:0000313" key="7">
    <source>
        <dbReference type="Proteomes" id="UP000318447"/>
    </source>
</evidence>
<dbReference type="PANTHER" id="PTHR23044:SF61">
    <property type="entry name" value="3'-5' EXORIBONUCLEASE 1-RELATED"/>
    <property type="match status" value="1"/>
</dbReference>
<feature type="compositionally biased region" description="Polar residues" evidence="4">
    <location>
        <begin position="570"/>
        <end position="582"/>
    </location>
</feature>
<feature type="compositionally biased region" description="Low complexity" evidence="4">
    <location>
        <begin position="641"/>
        <end position="652"/>
    </location>
</feature>
<evidence type="ECO:0000256" key="3">
    <source>
        <dbReference type="ARBA" id="ARBA00022839"/>
    </source>
</evidence>
<dbReference type="InterPro" id="IPR051274">
    <property type="entry name" value="3-5_Exoribonuclease"/>
</dbReference>
<evidence type="ECO:0000256" key="2">
    <source>
        <dbReference type="ARBA" id="ARBA00022801"/>
    </source>
</evidence>
<dbReference type="InterPro" id="IPR013520">
    <property type="entry name" value="Ribonucl_H"/>
</dbReference>
<dbReference type="SMART" id="SM00479">
    <property type="entry name" value="EXOIII"/>
    <property type="match status" value="1"/>
</dbReference>
<feature type="region of interest" description="Disordered" evidence="4">
    <location>
        <begin position="274"/>
        <end position="340"/>
    </location>
</feature>
<comment type="caution">
    <text evidence="6">The sequence shown here is derived from an EMBL/GenBank/DDBJ whole genome shotgun (WGS) entry which is preliminary data.</text>
</comment>
<feature type="region of interest" description="Disordered" evidence="4">
    <location>
        <begin position="702"/>
        <end position="721"/>
    </location>
</feature>
<dbReference type="InterPro" id="IPR012337">
    <property type="entry name" value="RNaseH-like_sf"/>
</dbReference>
<feature type="region of interest" description="Disordered" evidence="4">
    <location>
        <begin position="213"/>
        <end position="236"/>
    </location>
</feature>
<feature type="compositionally biased region" description="Low complexity" evidence="4">
    <location>
        <begin position="92"/>
        <end position="107"/>
    </location>
</feature>
<keyword evidence="2" id="KW-0378">Hydrolase</keyword>
<dbReference type="VEuPathDB" id="TriTrypDB:LdBPK_290560.1"/>
<dbReference type="FunFam" id="3.30.420.10:FF:000087">
    <property type="entry name" value="Exonuclease, putative"/>
    <property type="match status" value="1"/>
</dbReference>
<feature type="compositionally biased region" description="Low complexity" evidence="4">
    <location>
        <begin position="278"/>
        <end position="294"/>
    </location>
</feature>
<feature type="compositionally biased region" description="Low complexity" evidence="4">
    <location>
        <begin position="122"/>
        <end position="137"/>
    </location>
</feature>
<feature type="domain" description="Exonuclease" evidence="5">
    <location>
        <begin position="813"/>
        <end position="997"/>
    </location>
</feature>
<dbReference type="VEuPathDB" id="TriTrypDB:LDHU3_29.0790"/>
<protein>
    <submittedName>
        <fullName evidence="6">Exonuclease family protein</fullName>
    </submittedName>
</protein>
<reference evidence="7" key="1">
    <citation type="submission" date="2019-02" db="EMBL/GenBank/DDBJ databases">
        <title>FDA dAtabase for Regulatory Grade micrObial Sequences (FDA-ARGOS): Supporting development and validation of Infectious Disease Dx tests.</title>
        <authorList>
            <person name="Duncan R."/>
            <person name="Fisher C."/>
            <person name="Tallon L."/>
            <person name="Sadzewicz L."/>
            <person name="Sengamalay N."/>
            <person name="Ott S."/>
            <person name="Godinez A."/>
            <person name="Nagaraj S."/>
            <person name="Vavikolanu K."/>
            <person name="Nadendla S."/>
            <person name="Aluvathingal J."/>
            <person name="Sichtig H."/>
        </authorList>
    </citation>
    <scope>NUCLEOTIDE SEQUENCE [LARGE SCALE GENOMIC DNA]</scope>
    <source>
        <strain evidence="7">FDAARGOS_361</strain>
    </source>
</reference>
<feature type="region of interest" description="Disordered" evidence="4">
    <location>
        <begin position="1031"/>
        <end position="1062"/>
    </location>
</feature>
<accession>A0A504XYA4</accession>
<feature type="compositionally biased region" description="Polar residues" evidence="4">
    <location>
        <begin position="213"/>
        <end position="226"/>
    </location>
</feature>
<evidence type="ECO:0000256" key="1">
    <source>
        <dbReference type="ARBA" id="ARBA00022722"/>
    </source>
</evidence>
<dbReference type="AlphaFoldDB" id="A0A504XYA4"/>
<gene>
    <name evidence="6" type="ORF">CGC21_27820</name>
</gene>
<dbReference type="Pfam" id="PF00929">
    <property type="entry name" value="RNase_T"/>
    <property type="match status" value="1"/>
</dbReference>
<keyword evidence="3 6" id="KW-0269">Exonuclease</keyword>
<feature type="compositionally biased region" description="Low complexity" evidence="4">
    <location>
        <begin position="311"/>
        <end position="321"/>
    </location>
</feature>
<keyword evidence="1" id="KW-0540">Nuclease</keyword>
<feature type="region of interest" description="Disordered" evidence="4">
    <location>
        <begin position="632"/>
        <end position="696"/>
    </location>
</feature>
<dbReference type="Gene3D" id="3.30.420.10">
    <property type="entry name" value="Ribonuclease H-like superfamily/Ribonuclease H"/>
    <property type="match status" value="1"/>
</dbReference>
<dbReference type="InterPro" id="IPR047201">
    <property type="entry name" value="ERI-1_3'hExo-like"/>
</dbReference>
<feature type="compositionally biased region" description="Polar residues" evidence="4">
    <location>
        <begin position="592"/>
        <end position="616"/>
    </location>
</feature>
<dbReference type="GO" id="GO:0003676">
    <property type="term" value="F:nucleic acid binding"/>
    <property type="evidence" value="ECO:0007669"/>
    <property type="project" value="InterPro"/>
</dbReference>
<dbReference type="PANTHER" id="PTHR23044">
    <property type="entry name" value="3'-5' EXONUCLEASE ERI1-RELATED"/>
    <property type="match status" value="1"/>
</dbReference>
<feature type="compositionally biased region" description="Gly residues" evidence="4">
    <location>
        <begin position="108"/>
        <end position="121"/>
    </location>
</feature>
<feature type="compositionally biased region" description="Polar residues" evidence="4">
    <location>
        <begin position="1038"/>
        <end position="1048"/>
    </location>
</feature>
<feature type="region of interest" description="Disordered" evidence="4">
    <location>
        <begin position="532"/>
        <end position="616"/>
    </location>
</feature>
<dbReference type="GO" id="GO:0000175">
    <property type="term" value="F:3'-5'-RNA exonuclease activity"/>
    <property type="evidence" value="ECO:0007669"/>
    <property type="project" value="InterPro"/>
</dbReference>
<dbReference type="EMBL" id="RHLC01000014">
    <property type="protein sequence ID" value="TPP52689.1"/>
    <property type="molecule type" value="Genomic_DNA"/>
</dbReference>
<feature type="compositionally biased region" description="Basic and acidic residues" evidence="4">
    <location>
        <begin position="34"/>
        <end position="43"/>
    </location>
</feature>
<dbReference type="VEuPathDB" id="TriTrypDB:LdCL_290010400"/>
<evidence type="ECO:0000259" key="5">
    <source>
        <dbReference type="SMART" id="SM00479"/>
    </source>
</evidence>
<proteinExistence type="predicted"/>
<feature type="compositionally biased region" description="Low complexity" evidence="4">
    <location>
        <begin position="554"/>
        <end position="568"/>
    </location>
</feature>
<dbReference type="Proteomes" id="UP000318447">
    <property type="component" value="Unassembled WGS sequence"/>
</dbReference>
<name>A0A504XYA4_LEIDO</name>
<evidence type="ECO:0000256" key="4">
    <source>
        <dbReference type="SAM" id="MobiDB-lite"/>
    </source>
</evidence>
<dbReference type="CDD" id="cd06133">
    <property type="entry name" value="ERI-1_3'hExo_like"/>
    <property type="match status" value="1"/>
</dbReference>
<feature type="region of interest" description="Disordered" evidence="4">
    <location>
        <begin position="15"/>
        <end position="45"/>
    </location>
</feature>